<protein>
    <submittedName>
        <fullName evidence="2">Sugar phosphate isomerase/epimerase</fullName>
    </submittedName>
</protein>
<reference evidence="3" key="1">
    <citation type="submission" date="2016-10" db="EMBL/GenBank/DDBJ databases">
        <authorList>
            <person name="Varghese N."/>
            <person name="Submissions S."/>
        </authorList>
    </citation>
    <scope>NUCLEOTIDE SEQUENCE [LARGE SCALE GENOMIC DNA]</scope>
    <source>
        <strain evidence="3">DSM 24499</strain>
    </source>
</reference>
<dbReference type="Gene3D" id="3.20.20.150">
    <property type="entry name" value="Divalent-metal-dependent TIM barrel enzymes"/>
    <property type="match status" value="1"/>
</dbReference>
<dbReference type="PANTHER" id="PTHR12110">
    <property type="entry name" value="HYDROXYPYRUVATE ISOMERASE"/>
    <property type="match status" value="1"/>
</dbReference>
<proteinExistence type="predicted"/>
<name>A0A1I1M766_9FLAO</name>
<dbReference type="GO" id="GO:0016853">
    <property type="term" value="F:isomerase activity"/>
    <property type="evidence" value="ECO:0007669"/>
    <property type="project" value="UniProtKB-KW"/>
</dbReference>
<evidence type="ECO:0000313" key="3">
    <source>
        <dbReference type="Proteomes" id="UP000199438"/>
    </source>
</evidence>
<feature type="domain" description="Xylose isomerase-like TIM barrel" evidence="1">
    <location>
        <begin position="21"/>
        <end position="245"/>
    </location>
</feature>
<dbReference type="RefSeq" id="WP_092544390.1">
    <property type="nucleotide sequence ID" value="NZ_FOKV01000009.1"/>
</dbReference>
<accession>A0A1I1M766</accession>
<keyword evidence="3" id="KW-1185">Reference proteome</keyword>
<dbReference type="STRING" id="1334022.SAMN04487907_10963"/>
<dbReference type="OrthoDB" id="9801426at2"/>
<dbReference type="SUPFAM" id="SSF51658">
    <property type="entry name" value="Xylose isomerase-like"/>
    <property type="match status" value="1"/>
</dbReference>
<keyword evidence="2" id="KW-0413">Isomerase</keyword>
<dbReference type="Proteomes" id="UP000199438">
    <property type="component" value="Unassembled WGS sequence"/>
</dbReference>
<organism evidence="2 3">
    <name type="scientific">Zunongwangia mangrovi</name>
    <dbReference type="NCBI Taxonomy" id="1334022"/>
    <lineage>
        <taxon>Bacteria</taxon>
        <taxon>Pseudomonadati</taxon>
        <taxon>Bacteroidota</taxon>
        <taxon>Flavobacteriia</taxon>
        <taxon>Flavobacteriales</taxon>
        <taxon>Flavobacteriaceae</taxon>
        <taxon>Zunongwangia</taxon>
    </lineage>
</organism>
<dbReference type="InterPro" id="IPR050312">
    <property type="entry name" value="IolE/XylAMocC-like"/>
</dbReference>
<dbReference type="InterPro" id="IPR013022">
    <property type="entry name" value="Xyl_isomerase-like_TIM-brl"/>
</dbReference>
<evidence type="ECO:0000313" key="2">
    <source>
        <dbReference type="EMBL" id="SFC80886.1"/>
    </source>
</evidence>
<dbReference type="AlphaFoldDB" id="A0A1I1M766"/>
<evidence type="ECO:0000259" key="1">
    <source>
        <dbReference type="Pfam" id="PF01261"/>
    </source>
</evidence>
<dbReference type="InterPro" id="IPR036237">
    <property type="entry name" value="Xyl_isomerase-like_sf"/>
</dbReference>
<dbReference type="Pfam" id="PF01261">
    <property type="entry name" value="AP_endonuc_2"/>
    <property type="match status" value="1"/>
</dbReference>
<gene>
    <name evidence="2" type="ORF">SAMN04487907_10963</name>
</gene>
<dbReference type="EMBL" id="FOKV01000009">
    <property type="protein sequence ID" value="SFC80886.1"/>
    <property type="molecule type" value="Genomic_DNA"/>
</dbReference>
<sequence length="274" mass="31431">MNKLGICSWTLGISDIRVLMEKVKTLGLDGVQFSGDWRDFNAEEVREAADLFDLEIFAIDPFNCEPANPEQANATAAIEFYKNIIDFAVETNTPWVTLQGLPKWTANCSTNEECWEMLVHCCKTLDAYAQLKKVKIAYECVNRYESSMIHTAEKARELIEAVGHHNFGLILDSFHMHIEEPDPIEALKYSKDFLFSYHISDSNRSGIGRGQVDFVKHHAVLEEIGFEGTIMIEVVLPELVPTSTPKNDLERERLDEEIRRSVRVWRNLKEKKHL</sequence>